<proteinExistence type="predicted"/>
<organism evidence="1 2">
    <name type="scientific">Paenibacillus piri</name>
    <dbReference type="NCBI Taxonomy" id="2547395"/>
    <lineage>
        <taxon>Bacteria</taxon>
        <taxon>Bacillati</taxon>
        <taxon>Bacillota</taxon>
        <taxon>Bacilli</taxon>
        <taxon>Bacillales</taxon>
        <taxon>Paenibacillaceae</taxon>
        <taxon>Paenibacillus</taxon>
    </lineage>
</organism>
<evidence type="ECO:0000313" key="2">
    <source>
        <dbReference type="Proteomes" id="UP000295636"/>
    </source>
</evidence>
<dbReference type="Proteomes" id="UP000295636">
    <property type="component" value="Unassembled WGS sequence"/>
</dbReference>
<dbReference type="EMBL" id="SMRT01000018">
    <property type="protein sequence ID" value="TDF92953.1"/>
    <property type="molecule type" value="Genomic_DNA"/>
</dbReference>
<sequence>MGERMYSSVKEGSSMVKLVRAVLLLFITIQILSACSKDTTATTKSIKYENEKYKFFLTLPSKWRDKTELVK</sequence>
<protein>
    <submittedName>
        <fullName evidence="1">Uncharacterized protein</fullName>
    </submittedName>
</protein>
<dbReference type="PROSITE" id="PS51257">
    <property type="entry name" value="PROKAR_LIPOPROTEIN"/>
    <property type="match status" value="1"/>
</dbReference>
<comment type="caution">
    <text evidence="1">The sequence shown here is derived from an EMBL/GenBank/DDBJ whole genome shotgun (WGS) entry which is preliminary data.</text>
</comment>
<dbReference type="OrthoDB" id="2655886at2"/>
<dbReference type="AlphaFoldDB" id="A0A4R5KCP7"/>
<reference evidence="1 2" key="1">
    <citation type="submission" date="2019-03" db="EMBL/GenBank/DDBJ databases">
        <title>This is whole genome sequence of Paenibacillus sp MS74 strain.</title>
        <authorList>
            <person name="Trinh H.N."/>
        </authorList>
    </citation>
    <scope>NUCLEOTIDE SEQUENCE [LARGE SCALE GENOMIC DNA]</scope>
    <source>
        <strain evidence="1 2">MS74</strain>
    </source>
</reference>
<dbReference type="RefSeq" id="WP_133234500.1">
    <property type="nucleotide sequence ID" value="NZ_SMRT01000018.1"/>
</dbReference>
<accession>A0A4R5KCP7</accession>
<keyword evidence="2" id="KW-1185">Reference proteome</keyword>
<name>A0A4R5KCP7_9BACL</name>
<evidence type="ECO:0000313" key="1">
    <source>
        <dbReference type="EMBL" id="TDF92953.1"/>
    </source>
</evidence>
<gene>
    <name evidence="1" type="ORF">E1757_28145</name>
</gene>